<evidence type="ECO:0000313" key="3">
    <source>
        <dbReference type="Proteomes" id="UP001346149"/>
    </source>
</evidence>
<feature type="transmembrane region" description="Helical" evidence="1">
    <location>
        <begin position="20"/>
        <end position="47"/>
    </location>
</feature>
<keyword evidence="3" id="KW-1185">Reference proteome</keyword>
<dbReference type="Proteomes" id="UP001346149">
    <property type="component" value="Unassembled WGS sequence"/>
</dbReference>
<name>A0AAN7LKK1_TRANT</name>
<accession>A0AAN7LKK1</accession>
<keyword evidence="1" id="KW-0472">Membrane</keyword>
<sequence length="131" mass="14595">MPGEDMRARGREKVAVVGGIIGLSLLSPVVSASLCLSSPGFFFIVAIPRQGRLLNIFSGGFKFWSCFQISVFRFLLLRYTVRWLASSKIKLDLMIVSSSYTLCIPWLIILQSLALLLRKKQPFIAIVVTKA</sequence>
<organism evidence="2 3">
    <name type="scientific">Trapa natans</name>
    <name type="common">Water chestnut</name>
    <dbReference type="NCBI Taxonomy" id="22666"/>
    <lineage>
        <taxon>Eukaryota</taxon>
        <taxon>Viridiplantae</taxon>
        <taxon>Streptophyta</taxon>
        <taxon>Embryophyta</taxon>
        <taxon>Tracheophyta</taxon>
        <taxon>Spermatophyta</taxon>
        <taxon>Magnoliopsida</taxon>
        <taxon>eudicotyledons</taxon>
        <taxon>Gunneridae</taxon>
        <taxon>Pentapetalae</taxon>
        <taxon>rosids</taxon>
        <taxon>malvids</taxon>
        <taxon>Myrtales</taxon>
        <taxon>Lythraceae</taxon>
        <taxon>Trapa</taxon>
    </lineage>
</organism>
<evidence type="ECO:0000256" key="1">
    <source>
        <dbReference type="SAM" id="Phobius"/>
    </source>
</evidence>
<gene>
    <name evidence="2" type="ORF">SAY86_017427</name>
</gene>
<keyword evidence="1" id="KW-1133">Transmembrane helix</keyword>
<feature type="transmembrane region" description="Helical" evidence="1">
    <location>
        <begin position="59"/>
        <end position="81"/>
    </location>
</feature>
<protein>
    <submittedName>
        <fullName evidence="2">Uncharacterized protein</fullName>
    </submittedName>
</protein>
<keyword evidence="1" id="KW-0812">Transmembrane</keyword>
<feature type="transmembrane region" description="Helical" evidence="1">
    <location>
        <begin position="93"/>
        <end position="117"/>
    </location>
</feature>
<dbReference type="AlphaFoldDB" id="A0AAN7LKK1"/>
<proteinExistence type="predicted"/>
<reference evidence="2 3" key="1">
    <citation type="journal article" date="2023" name="Hortic Res">
        <title>Pangenome of water caltrop reveals structural variations and asymmetric subgenome divergence after allopolyploidization.</title>
        <authorList>
            <person name="Zhang X."/>
            <person name="Chen Y."/>
            <person name="Wang L."/>
            <person name="Yuan Y."/>
            <person name="Fang M."/>
            <person name="Shi L."/>
            <person name="Lu R."/>
            <person name="Comes H.P."/>
            <person name="Ma Y."/>
            <person name="Chen Y."/>
            <person name="Huang G."/>
            <person name="Zhou Y."/>
            <person name="Zheng Z."/>
            <person name="Qiu Y."/>
        </authorList>
    </citation>
    <scope>NUCLEOTIDE SEQUENCE [LARGE SCALE GENOMIC DNA]</scope>
    <source>
        <strain evidence="2">F231</strain>
    </source>
</reference>
<dbReference type="EMBL" id="JAXQNO010000010">
    <property type="protein sequence ID" value="KAK4790123.1"/>
    <property type="molecule type" value="Genomic_DNA"/>
</dbReference>
<evidence type="ECO:0000313" key="2">
    <source>
        <dbReference type="EMBL" id="KAK4790123.1"/>
    </source>
</evidence>
<comment type="caution">
    <text evidence="2">The sequence shown here is derived from an EMBL/GenBank/DDBJ whole genome shotgun (WGS) entry which is preliminary data.</text>
</comment>